<evidence type="ECO:0000256" key="4">
    <source>
        <dbReference type="ARBA" id="ARBA00023172"/>
    </source>
</evidence>
<dbReference type="CDD" id="cd01185">
    <property type="entry name" value="INTN1_C_like"/>
    <property type="match status" value="1"/>
</dbReference>
<dbReference type="InterPro" id="IPR025269">
    <property type="entry name" value="SAM-like_dom"/>
</dbReference>
<dbReference type="EMBL" id="AP035789">
    <property type="protein sequence ID" value="BFO80394.1"/>
    <property type="molecule type" value="Genomic_DNA"/>
</dbReference>
<dbReference type="PANTHER" id="PTHR30349:SF64">
    <property type="entry name" value="PROPHAGE INTEGRASE INTD-RELATED"/>
    <property type="match status" value="1"/>
</dbReference>
<evidence type="ECO:0000256" key="5">
    <source>
        <dbReference type="PROSITE-ProRule" id="PRU01248"/>
    </source>
</evidence>
<protein>
    <recommendedName>
        <fullName evidence="9">Site-specific integrase</fullName>
    </recommendedName>
</protein>
<dbReference type="PROSITE" id="PS51900">
    <property type="entry name" value="CB"/>
    <property type="match status" value="1"/>
</dbReference>
<evidence type="ECO:0000259" key="7">
    <source>
        <dbReference type="PROSITE" id="PS51900"/>
    </source>
</evidence>
<name>A0AB33JF44_9BACT</name>
<feature type="domain" description="Core-binding (CB)" evidence="7">
    <location>
        <begin position="1"/>
        <end position="67"/>
    </location>
</feature>
<feature type="domain" description="Tyr recombinase" evidence="6">
    <location>
        <begin position="88"/>
        <end position="272"/>
    </location>
</feature>
<dbReference type="InterPro" id="IPR044068">
    <property type="entry name" value="CB"/>
</dbReference>
<dbReference type="GO" id="GO:0015074">
    <property type="term" value="P:DNA integration"/>
    <property type="evidence" value="ECO:0007669"/>
    <property type="project" value="UniProtKB-KW"/>
</dbReference>
<keyword evidence="2" id="KW-0229">DNA integration</keyword>
<dbReference type="InterPro" id="IPR010998">
    <property type="entry name" value="Integrase_recombinase_N"/>
</dbReference>
<evidence type="ECO:0000259" key="6">
    <source>
        <dbReference type="PROSITE" id="PS51898"/>
    </source>
</evidence>
<dbReference type="SUPFAM" id="SSF56349">
    <property type="entry name" value="DNA breaking-rejoining enzymes"/>
    <property type="match status" value="1"/>
</dbReference>
<dbReference type="InterPro" id="IPR050090">
    <property type="entry name" value="Tyrosine_recombinase_XerCD"/>
</dbReference>
<dbReference type="PANTHER" id="PTHR30349">
    <property type="entry name" value="PHAGE INTEGRASE-RELATED"/>
    <property type="match status" value="1"/>
</dbReference>
<evidence type="ECO:0000256" key="3">
    <source>
        <dbReference type="ARBA" id="ARBA00023125"/>
    </source>
</evidence>
<reference evidence="8" key="1">
    <citation type="submission" date="2024-07" db="EMBL/GenBank/DDBJ databases">
        <title>Complete genome sequence of Prevotella sp. YM-2024 GTC17262.</title>
        <authorList>
            <person name="Hayashi M."/>
            <person name="Muto Y."/>
            <person name="Tanaka K."/>
            <person name="Niwa H."/>
        </authorList>
    </citation>
    <scope>NUCLEOTIDE SEQUENCE</scope>
    <source>
        <strain evidence="8">GTC17262</strain>
    </source>
</reference>
<comment type="similarity">
    <text evidence="1">Belongs to the 'phage' integrase family.</text>
</comment>
<sequence length="297" mass="33966">MSASTVENYHTAVRSFIRFGGGKDMPLSGIDCHLVVRYEQWLREQGVCPNTSSCYLRSLRAIYNKAAQHRLVKDRKPFRNAFTGNDRTVKRSIGAADIRRLHATELPAGSRLALARDLFIFSFCAMGMPFADMAQLRRGQIKEGMLTYCRRKTGRQVRVKIEGLMQDILDRYAREDSDYLFPILHRSVGKCLQSRRYSTALRSYNRALQTLAQKAGIKAHLSSYVPRHSWASMAYRHNVALPVISQALGHSDTHTTLIYIRGIDDRQVAKANKKLLLEILAPPLGKRWNRIYNRLQI</sequence>
<dbReference type="InterPro" id="IPR002104">
    <property type="entry name" value="Integrase_catalytic"/>
</dbReference>
<dbReference type="Pfam" id="PF13102">
    <property type="entry name" value="Phage_int_SAM_5"/>
    <property type="match status" value="1"/>
</dbReference>
<evidence type="ECO:0000256" key="2">
    <source>
        <dbReference type="ARBA" id="ARBA00022908"/>
    </source>
</evidence>
<dbReference type="InterPro" id="IPR011010">
    <property type="entry name" value="DNA_brk_join_enz"/>
</dbReference>
<dbReference type="InterPro" id="IPR013762">
    <property type="entry name" value="Integrase-like_cat_sf"/>
</dbReference>
<dbReference type="AlphaFoldDB" id="A0AB33JF44"/>
<keyword evidence="3 5" id="KW-0238">DNA-binding</keyword>
<dbReference type="Pfam" id="PF00589">
    <property type="entry name" value="Phage_integrase"/>
    <property type="match status" value="1"/>
</dbReference>
<organism evidence="8">
    <name type="scientific">Prevotella sp. GTC17262</name>
    <dbReference type="NCBI Taxonomy" id="3236797"/>
    <lineage>
        <taxon>Bacteria</taxon>
        <taxon>Pseudomonadati</taxon>
        <taxon>Bacteroidota</taxon>
        <taxon>Bacteroidia</taxon>
        <taxon>Bacteroidales</taxon>
        <taxon>Prevotellaceae</taxon>
        <taxon>Prevotella</taxon>
    </lineage>
</organism>
<dbReference type="GO" id="GO:0003677">
    <property type="term" value="F:DNA binding"/>
    <property type="evidence" value="ECO:0007669"/>
    <property type="project" value="UniProtKB-UniRule"/>
</dbReference>
<proteinExistence type="inferred from homology"/>
<dbReference type="Gene3D" id="1.10.150.130">
    <property type="match status" value="1"/>
</dbReference>
<evidence type="ECO:0008006" key="9">
    <source>
        <dbReference type="Google" id="ProtNLM"/>
    </source>
</evidence>
<evidence type="ECO:0000313" key="8">
    <source>
        <dbReference type="EMBL" id="BFO80394.1"/>
    </source>
</evidence>
<keyword evidence="4" id="KW-0233">DNA recombination</keyword>
<dbReference type="PROSITE" id="PS51898">
    <property type="entry name" value="TYR_RECOMBINASE"/>
    <property type="match status" value="1"/>
</dbReference>
<dbReference type="GO" id="GO:0006310">
    <property type="term" value="P:DNA recombination"/>
    <property type="evidence" value="ECO:0007669"/>
    <property type="project" value="UniProtKB-KW"/>
</dbReference>
<gene>
    <name evidence="8" type="ORF">GTC17262_05850</name>
</gene>
<dbReference type="Gene3D" id="1.10.443.10">
    <property type="entry name" value="Intergrase catalytic core"/>
    <property type="match status" value="1"/>
</dbReference>
<evidence type="ECO:0000256" key="1">
    <source>
        <dbReference type="ARBA" id="ARBA00008857"/>
    </source>
</evidence>
<accession>A0AB33JF44</accession>